<organism evidence="2">
    <name type="scientific">marine sediment metagenome</name>
    <dbReference type="NCBI Taxonomy" id="412755"/>
    <lineage>
        <taxon>unclassified sequences</taxon>
        <taxon>metagenomes</taxon>
        <taxon>ecological metagenomes</taxon>
    </lineage>
</organism>
<dbReference type="InterPro" id="IPR032466">
    <property type="entry name" value="Metal_Hydrolase"/>
</dbReference>
<keyword evidence="1" id="KW-0456">Lyase</keyword>
<dbReference type="GO" id="GO:0016831">
    <property type="term" value="F:carboxy-lyase activity"/>
    <property type="evidence" value="ECO:0007669"/>
    <property type="project" value="InterPro"/>
</dbReference>
<dbReference type="EMBL" id="BARU01006342">
    <property type="protein sequence ID" value="GAH46857.1"/>
    <property type="molecule type" value="Genomic_DNA"/>
</dbReference>
<dbReference type="SUPFAM" id="SSF51556">
    <property type="entry name" value="Metallo-dependent hydrolases"/>
    <property type="match status" value="1"/>
</dbReference>
<dbReference type="AlphaFoldDB" id="X1FPE6"/>
<gene>
    <name evidence="2" type="ORF">S03H2_12464</name>
</gene>
<proteinExistence type="predicted"/>
<dbReference type="PANTHER" id="PTHR21240">
    <property type="entry name" value="2-AMINO-3-CARBOXYLMUCONATE-6-SEMIALDEHYDE DECARBOXYLASE"/>
    <property type="match status" value="1"/>
</dbReference>
<reference evidence="2" key="1">
    <citation type="journal article" date="2014" name="Front. Microbiol.">
        <title>High frequency of phylogenetically diverse reductive dehalogenase-homologous genes in deep subseafloor sedimentary metagenomes.</title>
        <authorList>
            <person name="Kawai M."/>
            <person name="Futagami T."/>
            <person name="Toyoda A."/>
            <person name="Takaki Y."/>
            <person name="Nishi S."/>
            <person name="Hori S."/>
            <person name="Arai W."/>
            <person name="Tsubouchi T."/>
            <person name="Morono Y."/>
            <person name="Uchiyama I."/>
            <person name="Ito T."/>
            <person name="Fujiyama A."/>
            <person name="Inagaki F."/>
            <person name="Takami H."/>
        </authorList>
    </citation>
    <scope>NUCLEOTIDE SEQUENCE</scope>
    <source>
        <strain evidence="2">Expedition CK06-06</strain>
    </source>
</reference>
<dbReference type="GO" id="GO:0019748">
    <property type="term" value="P:secondary metabolic process"/>
    <property type="evidence" value="ECO:0007669"/>
    <property type="project" value="TreeGrafter"/>
</dbReference>
<feature type="non-terminal residue" evidence="2">
    <location>
        <position position="1"/>
    </location>
</feature>
<sequence>TEGTPSAMTYLVYSGVFDKFPNLKVITHHCGASVPYFSSRIANQYDMAKVREGTAGDFAKPVVDYYKMFYADTALQGNTSALMCGYDFFGADHMLLGSRVLPRVV</sequence>
<dbReference type="Gene3D" id="3.20.20.140">
    <property type="entry name" value="Metal-dependent hydrolases"/>
    <property type="match status" value="1"/>
</dbReference>
<dbReference type="PANTHER" id="PTHR21240:SF28">
    <property type="entry name" value="ISO-OROTATE DECARBOXYLASE (EUROFUNG)"/>
    <property type="match status" value="1"/>
</dbReference>
<evidence type="ECO:0000313" key="2">
    <source>
        <dbReference type="EMBL" id="GAH46857.1"/>
    </source>
</evidence>
<dbReference type="GO" id="GO:0005737">
    <property type="term" value="C:cytoplasm"/>
    <property type="evidence" value="ECO:0007669"/>
    <property type="project" value="TreeGrafter"/>
</dbReference>
<dbReference type="InterPro" id="IPR032465">
    <property type="entry name" value="ACMSD"/>
</dbReference>
<protein>
    <submittedName>
        <fullName evidence="2">Uncharacterized protein</fullName>
    </submittedName>
</protein>
<evidence type="ECO:0000256" key="1">
    <source>
        <dbReference type="ARBA" id="ARBA00023239"/>
    </source>
</evidence>
<comment type="caution">
    <text evidence="2">The sequence shown here is derived from an EMBL/GenBank/DDBJ whole genome shotgun (WGS) entry which is preliminary data.</text>
</comment>
<accession>X1FPE6</accession>
<name>X1FPE6_9ZZZZ</name>